<dbReference type="HOGENOM" id="CLU_000445_44_4_9"/>
<sequence length="171" mass="18426">MSKIAVIVTNDVEDIEYTSPVDALKNAGHEVVTIENKAGNPINGKHGLAITADKGIADVSTDDFDGLLIPGGFSPDQLRADERFVDFVKAFLLGDKPVFAICHGPQLFIQTGLTKGRTMTAYTTVRPDLYYAGAVVKDQPVVVDQNLVTSRTPDDLDAFNGSMLETLKRSA</sequence>
<comment type="similarity">
    <text evidence="1">Belongs to the peptidase C56 family.</text>
</comment>
<name>C0XHV9_LENH9</name>
<dbReference type="RefSeq" id="WP_003633586.1">
    <property type="nucleotide sequence ID" value="NZ_AZDF01000021.1"/>
</dbReference>
<comment type="caution">
    <text evidence="3">The sequence shown here is derived from an EMBL/GenBank/DDBJ whole genome shotgun (WGS) entry which is preliminary data.</text>
</comment>
<accession>C0XHV9</accession>
<evidence type="ECO:0000313" key="3">
    <source>
        <dbReference type="EMBL" id="EEI25027.1"/>
    </source>
</evidence>
<dbReference type="Proteomes" id="UP000003752">
    <property type="component" value="Unassembled WGS sequence"/>
</dbReference>
<dbReference type="GO" id="GO:0006508">
    <property type="term" value="P:proteolysis"/>
    <property type="evidence" value="ECO:0007669"/>
    <property type="project" value="UniProtKB-KW"/>
</dbReference>
<evidence type="ECO:0000256" key="1">
    <source>
        <dbReference type="ARBA" id="ARBA00008542"/>
    </source>
</evidence>
<keyword evidence="3" id="KW-0645">Protease</keyword>
<protein>
    <submittedName>
        <fullName evidence="3">Intracellular protease, PfpI family</fullName>
    </submittedName>
</protein>
<keyword evidence="3" id="KW-0378">Hydrolase</keyword>
<dbReference type="GO" id="GO:0008233">
    <property type="term" value="F:peptidase activity"/>
    <property type="evidence" value="ECO:0007669"/>
    <property type="project" value="UniProtKB-KW"/>
</dbReference>
<dbReference type="NCBIfam" id="TIGR01382">
    <property type="entry name" value="PfpI"/>
    <property type="match status" value="1"/>
</dbReference>
<evidence type="ECO:0000313" key="4">
    <source>
        <dbReference type="Proteomes" id="UP000003752"/>
    </source>
</evidence>
<dbReference type="InterPro" id="IPR002818">
    <property type="entry name" value="DJ-1/PfpI"/>
</dbReference>
<organism evidence="3 4">
    <name type="scientific">Lentilactobacillus hilgardii (strain ATCC 8290 / DSM 20176 / CCUG 30140 / JCM 1155 / KCTC 3500 / NBRC 15886 / NCIMB 8040 / NRRL B-1843 / 9)</name>
    <dbReference type="NCBI Taxonomy" id="1423757"/>
    <lineage>
        <taxon>Bacteria</taxon>
        <taxon>Bacillati</taxon>
        <taxon>Bacillota</taxon>
        <taxon>Bacilli</taxon>
        <taxon>Lactobacillales</taxon>
        <taxon>Lactobacillaceae</taxon>
        <taxon>Lentilactobacillus</taxon>
    </lineage>
</organism>
<dbReference type="PATRIC" id="fig|1423757.3.peg.1017"/>
<dbReference type="InterPro" id="IPR006286">
    <property type="entry name" value="C56_PfpI-like"/>
</dbReference>
<gene>
    <name evidence="3" type="ORF">HMPREF0519_0820</name>
</gene>
<dbReference type="InterPro" id="IPR029062">
    <property type="entry name" value="Class_I_gatase-like"/>
</dbReference>
<dbReference type="MEROPS" id="C56.001"/>
<dbReference type="PANTHER" id="PTHR42733:SF2">
    <property type="entry name" value="DJ-1_THIJ_PFPI FAMILY PROTEIN"/>
    <property type="match status" value="1"/>
</dbReference>
<dbReference type="Pfam" id="PF01965">
    <property type="entry name" value="DJ-1_PfpI"/>
    <property type="match status" value="1"/>
</dbReference>
<dbReference type="PANTHER" id="PTHR42733">
    <property type="entry name" value="DJ-1 PROTEIN"/>
    <property type="match status" value="1"/>
</dbReference>
<evidence type="ECO:0000259" key="2">
    <source>
        <dbReference type="Pfam" id="PF01965"/>
    </source>
</evidence>
<reference evidence="3 4" key="1">
    <citation type="submission" date="2009-01" db="EMBL/GenBank/DDBJ databases">
        <authorList>
            <person name="Qin X."/>
            <person name="Bachman B."/>
            <person name="Battles P."/>
            <person name="Bell A."/>
            <person name="Bess C."/>
            <person name="Bickham C."/>
            <person name="Chaboub L."/>
            <person name="Chen D."/>
            <person name="Coyle M."/>
            <person name="Deiros D.R."/>
            <person name="Dinh H."/>
            <person name="Forbes L."/>
            <person name="Fowler G."/>
            <person name="Francisco L."/>
            <person name="Fu Q."/>
            <person name="Gubbala S."/>
            <person name="Hale W."/>
            <person name="Han Y."/>
            <person name="Hemphill L."/>
            <person name="Highlander S.K."/>
            <person name="Hirani K."/>
            <person name="Hogues M."/>
            <person name="Jackson L."/>
            <person name="Jakkamsetti A."/>
            <person name="Javaid M."/>
            <person name="Jiang H."/>
            <person name="Korchina V."/>
            <person name="Kovar C."/>
            <person name="Lara F."/>
            <person name="Lee S."/>
            <person name="Mata R."/>
            <person name="Mathew T."/>
            <person name="Moen C."/>
            <person name="Morales K."/>
            <person name="Munidasa M."/>
            <person name="Nazareth L."/>
            <person name="Ngo R."/>
            <person name="Nguyen L."/>
            <person name="Okwuonu G."/>
            <person name="Ongeri F."/>
            <person name="Patil S."/>
            <person name="Petrosino J."/>
            <person name="Pham C."/>
            <person name="Pham P."/>
            <person name="Pu L.-L."/>
            <person name="Puazo M."/>
            <person name="Raj R."/>
            <person name="Reid J."/>
            <person name="Rouhana J."/>
            <person name="Saada N."/>
            <person name="Shang Y."/>
            <person name="Simmons D."/>
            <person name="Thornton R."/>
            <person name="Warren J."/>
            <person name="Weissenberger G."/>
            <person name="Zhang J."/>
            <person name="Zhang L."/>
            <person name="Zhou C."/>
            <person name="Zhu D."/>
            <person name="Muzny D."/>
            <person name="Worley K."/>
            <person name="Gibbs R."/>
        </authorList>
    </citation>
    <scope>NUCLEOTIDE SEQUENCE [LARGE SCALE GENOMIC DNA]</scope>
    <source>
        <strain evidence="4">ATCC 8290 / DSM 20176 / CCUG 30140 / JCM 1155 / KCTC 3500 / NBRC 15886 / NCIMB 8040 / NRRL B-1843 / 9</strain>
    </source>
</reference>
<dbReference type="PROSITE" id="PS51276">
    <property type="entry name" value="PEPTIDASE_C56_PFPI"/>
    <property type="match status" value="1"/>
</dbReference>
<dbReference type="Gene3D" id="3.40.50.880">
    <property type="match status" value="1"/>
</dbReference>
<keyword evidence="4" id="KW-1185">Reference proteome</keyword>
<proteinExistence type="inferred from homology"/>
<dbReference type="SUPFAM" id="SSF52317">
    <property type="entry name" value="Class I glutamine amidotransferase-like"/>
    <property type="match status" value="1"/>
</dbReference>
<dbReference type="CDD" id="cd03134">
    <property type="entry name" value="GATase1_PfpI_like"/>
    <property type="match status" value="1"/>
</dbReference>
<dbReference type="SMR" id="C0XHV9"/>
<feature type="domain" description="DJ-1/PfpI" evidence="2">
    <location>
        <begin position="3"/>
        <end position="165"/>
    </location>
</feature>
<dbReference type="EMBL" id="ACGP01000104">
    <property type="protein sequence ID" value="EEI25027.1"/>
    <property type="molecule type" value="Genomic_DNA"/>
</dbReference>
<dbReference type="AlphaFoldDB" id="C0XHV9"/>